<evidence type="ECO:0000313" key="2">
    <source>
        <dbReference type="EMBL" id="PAV74853.1"/>
    </source>
</evidence>
<organism evidence="2 3">
    <name type="scientific">Diploscapter pachys</name>
    <dbReference type="NCBI Taxonomy" id="2018661"/>
    <lineage>
        <taxon>Eukaryota</taxon>
        <taxon>Metazoa</taxon>
        <taxon>Ecdysozoa</taxon>
        <taxon>Nematoda</taxon>
        <taxon>Chromadorea</taxon>
        <taxon>Rhabditida</taxon>
        <taxon>Rhabditina</taxon>
        <taxon>Rhabditomorpha</taxon>
        <taxon>Rhabditoidea</taxon>
        <taxon>Rhabditidae</taxon>
        <taxon>Diploscapter</taxon>
    </lineage>
</organism>
<dbReference type="Proteomes" id="UP000218231">
    <property type="component" value="Unassembled WGS sequence"/>
</dbReference>
<evidence type="ECO:0000256" key="1">
    <source>
        <dbReference type="SAM" id="MobiDB-lite"/>
    </source>
</evidence>
<name>A0A2A2KLX6_9BILA</name>
<feature type="compositionally biased region" description="Low complexity" evidence="1">
    <location>
        <begin position="1"/>
        <end position="22"/>
    </location>
</feature>
<evidence type="ECO:0000313" key="3">
    <source>
        <dbReference type="Proteomes" id="UP000218231"/>
    </source>
</evidence>
<sequence length="86" mass="9009">MAVPLSSARRAIARTRSSSSIRNGTDSACASARLFAPSYASTIRPTIGWRTTSALLKRVIEIPSTPSSRIVASARPLAATPPGRSV</sequence>
<accession>A0A2A2KLX6</accession>
<proteinExistence type="predicted"/>
<protein>
    <submittedName>
        <fullName evidence="2">Uncharacterized protein</fullName>
    </submittedName>
</protein>
<dbReference type="EMBL" id="LIAE01008266">
    <property type="protein sequence ID" value="PAV74853.1"/>
    <property type="molecule type" value="Genomic_DNA"/>
</dbReference>
<dbReference type="AlphaFoldDB" id="A0A2A2KLX6"/>
<gene>
    <name evidence="2" type="ORF">WR25_14117</name>
</gene>
<reference evidence="2 3" key="1">
    <citation type="journal article" date="2017" name="Curr. Biol.">
        <title>Genome architecture and evolution of a unichromosomal asexual nematode.</title>
        <authorList>
            <person name="Fradin H."/>
            <person name="Zegar C."/>
            <person name="Gutwein M."/>
            <person name="Lucas J."/>
            <person name="Kovtun M."/>
            <person name="Corcoran D."/>
            <person name="Baugh L.R."/>
            <person name="Kiontke K."/>
            <person name="Gunsalus K."/>
            <person name="Fitch D.H."/>
            <person name="Piano F."/>
        </authorList>
    </citation>
    <scope>NUCLEOTIDE SEQUENCE [LARGE SCALE GENOMIC DNA]</scope>
    <source>
        <strain evidence="2">PF1309</strain>
    </source>
</reference>
<keyword evidence="3" id="KW-1185">Reference proteome</keyword>
<feature type="region of interest" description="Disordered" evidence="1">
    <location>
        <begin position="1"/>
        <end position="24"/>
    </location>
</feature>
<comment type="caution">
    <text evidence="2">The sequence shown here is derived from an EMBL/GenBank/DDBJ whole genome shotgun (WGS) entry which is preliminary data.</text>
</comment>